<gene>
    <name evidence="1" type="ORF">PPGU16_23890</name>
</gene>
<organism evidence="1 2">
    <name type="scientific">Paraburkholderia largidicola</name>
    <dbReference type="NCBI Taxonomy" id="3014751"/>
    <lineage>
        <taxon>Bacteria</taxon>
        <taxon>Pseudomonadati</taxon>
        <taxon>Pseudomonadota</taxon>
        <taxon>Betaproteobacteria</taxon>
        <taxon>Burkholderiales</taxon>
        <taxon>Burkholderiaceae</taxon>
        <taxon>Paraburkholderia</taxon>
    </lineage>
</organism>
<accession>A0A7I8BL00</accession>
<dbReference type="Proteomes" id="UP000510888">
    <property type="component" value="Chromosome 1"/>
</dbReference>
<protein>
    <submittedName>
        <fullName evidence="1">Uncharacterized protein</fullName>
    </submittedName>
</protein>
<keyword evidence="2" id="KW-1185">Reference proteome</keyword>
<evidence type="ECO:0000313" key="2">
    <source>
        <dbReference type="Proteomes" id="UP000510888"/>
    </source>
</evidence>
<evidence type="ECO:0000313" key="1">
    <source>
        <dbReference type="EMBL" id="BCF89322.1"/>
    </source>
</evidence>
<dbReference type="AlphaFoldDB" id="A0A7I8BL00"/>
<proteinExistence type="predicted"/>
<dbReference type="KEGG" id="plad:PPGU16_23890"/>
<sequence>MLMTRGRSCRTGFYRKLAHPKRKVGGTGRNRGRPVASKPGVRLAAWLRGIHGASRQSRVATDVFK</sequence>
<dbReference type="EMBL" id="AP023174">
    <property type="protein sequence ID" value="BCF89322.1"/>
    <property type="molecule type" value="Genomic_DNA"/>
</dbReference>
<reference evidence="1 2" key="1">
    <citation type="journal article" date="2020" name="Genes (Basel)">
        <title>Genomic Comparison of Insect Gut Symbionts from Divergent Burkholderia Subclades.</title>
        <authorList>
            <person name="Takeshita K."/>
            <person name="Kikuchi Y."/>
        </authorList>
    </citation>
    <scope>NUCLEOTIDE SEQUENCE [LARGE SCALE GENOMIC DNA]</scope>
    <source>
        <strain evidence="1 2">PGU16</strain>
    </source>
</reference>
<name>A0A7I8BL00_9BURK</name>